<evidence type="ECO:0000313" key="1">
    <source>
        <dbReference type="Proteomes" id="UP000095286"/>
    </source>
</evidence>
<name>A0AC35TK07_9BILA</name>
<dbReference type="WBParaSite" id="RSKR_0000141800.1">
    <property type="protein sequence ID" value="RSKR_0000141800.1"/>
    <property type="gene ID" value="RSKR_0000141800"/>
</dbReference>
<proteinExistence type="predicted"/>
<accession>A0AC35TK07</accession>
<dbReference type="Proteomes" id="UP000095286">
    <property type="component" value="Unplaced"/>
</dbReference>
<organism evidence="1 2">
    <name type="scientific">Rhabditophanes sp. KR3021</name>
    <dbReference type="NCBI Taxonomy" id="114890"/>
    <lineage>
        <taxon>Eukaryota</taxon>
        <taxon>Metazoa</taxon>
        <taxon>Ecdysozoa</taxon>
        <taxon>Nematoda</taxon>
        <taxon>Chromadorea</taxon>
        <taxon>Rhabditida</taxon>
        <taxon>Tylenchina</taxon>
        <taxon>Panagrolaimomorpha</taxon>
        <taxon>Strongyloidoidea</taxon>
        <taxon>Alloionematidae</taxon>
        <taxon>Rhabditophanes</taxon>
    </lineage>
</organism>
<reference evidence="2" key="1">
    <citation type="submission" date="2016-11" db="UniProtKB">
        <authorList>
            <consortium name="WormBaseParasite"/>
        </authorList>
    </citation>
    <scope>IDENTIFICATION</scope>
    <source>
        <strain evidence="2">KR3021</strain>
    </source>
</reference>
<sequence length="377" mass="43327">MCSTANRSVPLAHADVAINTLKLLLKENDKESKVISPISLVIALSMVYAGAKGITLQEMQKLLANEAPAQGLHETLNWFLEEMQKNENKDVKLLAANRVYVKEGFKLLESFKETITKYYYGEFKEINFEENFKAADTMNAFVEENTNNLIKDLISPDMLDKETRLVLINALYFKGTWEKEFKKKFTHTRTFYGCHGENKEVQMMNKQGRHLYYEDEFYQFVMIPYKQGDTFMCIALPKKKSNLLKQIGDFTGTMYMSLTDLATEQIVDINLPQFKLETSWNCNETLKKLGMPTAFSKFADFSGITEEEPLCISDVIQKACIEVNEEGTEAAAATAVVMMRMTCIMEPEIPIEFTADHPFMYFIVRPYHRILFAGIYQ</sequence>
<evidence type="ECO:0000313" key="2">
    <source>
        <dbReference type="WBParaSite" id="RSKR_0000141800.1"/>
    </source>
</evidence>
<protein>
    <submittedName>
        <fullName evidence="2">SERPIN domain-containing protein</fullName>
    </submittedName>
</protein>